<dbReference type="GO" id="GO:0004741">
    <property type="term" value="F:[pyruvate dehydrogenase (acetyl-transferring)]-phosphatase activity"/>
    <property type="evidence" value="ECO:0007669"/>
    <property type="project" value="TreeGrafter"/>
</dbReference>
<dbReference type="CDD" id="cd00143">
    <property type="entry name" value="PP2Cc"/>
    <property type="match status" value="1"/>
</dbReference>
<proteinExistence type="predicted"/>
<dbReference type="VEuPathDB" id="FungiDB:BD410DRAFT_811350"/>
<protein>
    <submittedName>
        <fullName evidence="2">Protein serine/threonine phosphatase 2C</fullName>
    </submittedName>
</protein>
<feature type="domain" description="PPM-type phosphatase" evidence="1">
    <location>
        <begin position="83"/>
        <end position="530"/>
    </location>
</feature>
<dbReference type="PROSITE" id="PS51746">
    <property type="entry name" value="PPM_2"/>
    <property type="match status" value="1"/>
</dbReference>
<dbReference type="Pfam" id="PF00481">
    <property type="entry name" value="PP2C"/>
    <property type="match status" value="1"/>
</dbReference>
<dbReference type="STRING" id="50990.A0A4R5XFA5"/>
<evidence type="ECO:0000259" key="1">
    <source>
        <dbReference type="PROSITE" id="PS51746"/>
    </source>
</evidence>
<dbReference type="Gene3D" id="3.60.40.10">
    <property type="entry name" value="PPM-type phosphatase domain"/>
    <property type="match status" value="1"/>
</dbReference>
<dbReference type="PANTHER" id="PTHR13832:SF792">
    <property type="entry name" value="GM14286P"/>
    <property type="match status" value="1"/>
</dbReference>
<gene>
    <name evidence="2" type="ORF">BD410DRAFT_811350</name>
</gene>
<dbReference type="AlphaFoldDB" id="A0A4R5XFA5"/>
<dbReference type="InterPro" id="IPR015655">
    <property type="entry name" value="PP2C"/>
</dbReference>
<dbReference type="OrthoDB" id="420076at2759"/>
<dbReference type="SMART" id="SM00332">
    <property type="entry name" value="PP2Cc"/>
    <property type="match status" value="1"/>
</dbReference>
<keyword evidence="3" id="KW-1185">Reference proteome</keyword>
<dbReference type="InterPro" id="IPR001932">
    <property type="entry name" value="PPM-type_phosphatase-like_dom"/>
</dbReference>
<dbReference type="InterPro" id="IPR036457">
    <property type="entry name" value="PPM-type-like_dom_sf"/>
</dbReference>
<dbReference type="PANTHER" id="PTHR13832">
    <property type="entry name" value="PROTEIN PHOSPHATASE 2C"/>
    <property type="match status" value="1"/>
</dbReference>
<accession>A0A4R5XFA5</accession>
<reference evidence="2 3" key="1">
    <citation type="submission" date="2018-06" db="EMBL/GenBank/DDBJ databases">
        <title>A transcriptomic atlas of mushroom development highlights an independent origin of complex multicellularity.</title>
        <authorList>
            <consortium name="DOE Joint Genome Institute"/>
            <person name="Krizsan K."/>
            <person name="Almasi E."/>
            <person name="Merenyi Z."/>
            <person name="Sahu N."/>
            <person name="Viragh M."/>
            <person name="Koszo T."/>
            <person name="Mondo S."/>
            <person name="Kiss B."/>
            <person name="Balint B."/>
            <person name="Kues U."/>
            <person name="Barry K."/>
            <person name="Hegedus J.C."/>
            <person name="Henrissat B."/>
            <person name="Johnson J."/>
            <person name="Lipzen A."/>
            <person name="Ohm R."/>
            <person name="Nagy I."/>
            <person name="Pangilinan J."/>
            <person name="Yan J."/>
            <person name="Xiong Y."/>
            <person name="Grigoriev I.V."/>
            <person name="Hibbett D.S."/>
            <person name="Nagy L.G."/>
        </authorList>
    </citation>
    <scope>NUCLEOTIDE SEQUENCE [LARGE SCALE GENOMIC DNA]</scope>
    <source>
        <strain evidence="2 3">SZMC22713</strain>
    </source>
</reference>
<evidence type="ECO:0000313" key="3">
    <source>
        <dbReference type="Proteomes" id="UP000294933"/>
    </source>
</evidence>
<dbReference type="GO" id="GO:0005739">
    <property type="term" value="C:mitochondrion"/>
    <property type="evidence" value="ECO:0007669"/>
    <property type="project" value="TreeGrafter"/>
</dbReference>
<dbReference type="EMBL" id="ML170156">
    <property type="protein sequence ID" value="TDL29849.1"/>
    <property type="molecule type" value="Genomic_DNA"/>
</dbReference>
<dbReference type="SUPFAM" id="SSF81606">
    <property type="entry name" value="PP2C-like"/>
    <property type="match status" value="1"/>
</dbReference>
<organism evidence="2 3">
    <name type="scientific">Rickenella mellea</name>
    <dbReference type="NCBI Taxonomy" id="50990"/>
    <lineage>
        <taxon>Eukaryota</taxon>
        <taxon>Fungi</taxon>
        <taxon>Dikarya</taxon>
        <taxon>Basidiomycota</taxon>
        <taxon>Agaricomycotina</taxon>
        <taxon>Agaricomycetes</taxon>
        <taxon>Hymenochaetales</taxon>
        <taxon>Rickenellaceae</taxon>
        <taxon>Rickenella</taxon>
    </lineage>
</organism>
<name>A0A4R5XFA5_9AGAM</name>
<evidence type="ECO:0000313" key="2">
    <source>
        <dbReference type="EMBL" id="TDL29849.1"/>
    </source>
</evidence>
<dbReference type="Proteomes" id="UP000294933">
    <property type="component" value="Unassembled WGS sequence"/>
</dbReference>
<sequence length="552" mass="60604">MLRRVWRPILATTAVGTSAYLYHTYSQKKQYSGGFELQVKTKGADGKREMSTQKFPLLTVTGLEERLKAHATSHASPRPNGITWRHTTAQLASNDPIEDTVSYAIIRRDPTPDTPDGDLLFFTVMDGHAGPYTSRLLAKTLIPAVALQLSELMGEPNSFVPKKGTLDNLKSWIYPSKTSPIPFDADPKYVSNAIQSAFAMADSEIINAPLRLLIENMQANPPPKGVEPDLSQHPMAMAAMLPALSGSCALLAYIDTARRDLYVACTGDCRAVAGIWEEDTEGKGTWRVEVLSEDQTGRNPKELARMQSEHPRDEEASVIQRGRVLGGLEPTRAFGDARYKWSGDLQQLLNRVFLKGNNHPMRSTPPLLKTPPYVTSQPVVTHRKLSFLPPASPSSENTTSSDVADKSKSELRFIVLATDGLWDQLSSSEVVALVGGHLAGLSGSVPKAQLSSLIPTTLSSDPSAQTVEGKDKRRRDDGGAWAFVEDNVSTHLIRNAFGGADQRKLRRLLSIPAPVSRNYRDDVTVTVVWWEGGKDEPKQETFNLQTPLKAKL</sequence>